<organism evidence="6 7">
    <name type="scientific">Stentor coeruleus</name>
    <dbReference type="NCBI Taxonomy" id="5963"/>
    <lineage>
        <taxon>Eukaryota</taxon>
        <taxon>Sar</taxon>
        <taxon>Alveolata</taxon>
        <taxon>Ciliophora</taxon>
        <taxon>Postciliodesmatophora</taxon>
        <taxon>Heterotrichea</taxon>
        <taxon>Heterotrichida</taxon>
        <taxon>Stentoridae</taxon>
        <taxon>Stentor</taxon>
    </lineage>
</organism>
<evidence type="ECO:0008006" key="8">
    <source>
        <dbReference type="Google" id="ProtNLM"/>
    </source>
</evidence>
<keyword evidence="1" id="KW-0547">Nucleotide-binding</keyword>
<dbReference type="EMBL" id="MPUH01000015">
    <property type="protein sequence ID" value="OMJ95217.1"/>
    <property type="molecule type" value="Genomic_DNA"/>
</dbReference>
<protein>
    <recommendedName>
        <fullName evidence="8">Tr-type G domain-containing protein</fullName>
    </recommendedName>
</protein>
<dbReference type="AlphaFoldDB" id="A0A1R2D1R4"/>
<evidence type="ECO:0000256" key="3">
    <source>
        <dbReference type="SAM" id="MobiDB-lite"/>
    </source>
</evidence>
<evidence type="ECO:0000259" key="4">
    <source>
        <dbReference type="Pfam" id="PF01926"/>
    </source>
</evidence>
<dbReference type="SUPFAM" id="SSF50465">
    <property type="entry name" value="EF-Tu/eEF-1alpha/eIF2-gamma C-terminal domain"/>
    <property type="match status" value="1"/>
</dbReference>
<feature type="domain" description="GTP-eEF1A C-terminal" evidence="5">
    <location>
        <begin position="333"/>
        <end position="432"/>
    </location>
</feature>
<sequence>MESESKPTFWNVDAQDFIPSASSDFTPKQEEHKKPQDKKKPYYKKQQHKKKNPHTEEKKHQNTKDPLSISIIGINNSGKTTLAVTLSGSAHISHFTNCQIYTKDTKPRKYIFIDTAGFLQQQILPISITDYSILAINVLEIREPNLKEIGILLKNYLNGRLIVALTHVDQINWDHDSYNTAVIEVRRILDKCGVIDTLCVPIGGNINIIQRVSKDYAPWYSGKTLIQILDTLEIPQKKIEKAVKVPIFGINGNKNDGYLGKVLSGNFTCGTKVMILPNGQRADIVNIKDIKGGDIDKANAGEIVSITLKTPVDNGNLGLVLCEIKELSVVAKEFRAEVIFFNLEQNVVSPGFSCQIHLHSIIDDCVVVEVISVTDIETKAKVKLNSVRSDQRAMVVIQVNNSVCAENCSKGWDCLSKFSLVLNGKVVGVGKIVELHNKVEEVVAGMGF</sequence>
<dbReference type="InterPro" id="IPR009001">
    <property type="entry name" value="Transl_elong_EF1A/Init_IF2_C"/>
</dbReference>
<dbReference type="Gene3D" id="3.40.50.300">
    <property type="entry name" value="P-loop containing nucleotide triphosphate hydrolases"/>
    <property type="match status" value="2"/>
</dbReference>
<feature type="region of interest" description="Disordered" evidence="3">
    <location>
        <begin position="1"/>
        <end position="66"/>
    </location>
</feature>
<dbReference type="SUPFAM" id="SSF50447">
    <property type="entry name" value="Translation proteins"/>
    <property type="match status" value="1"/>
</dbReference>
<evidence type="ECO:0000256" key="1">
    <source>
        <dbReference type="ARBA" id="ARBA00022741"/>
    </source>
</evidence>
<dbReference type="GO" id="GO:0005525">
    <property type="term" value="F:GTP binding"/>
    <property type="evidence" value="ECO:0007669"/>
    <property type="project" value="UniProtKB-KW"/>
</dbReference>
<dbReference type="InterPro" id="IPR006073">
    <property type="entry name" value="GTP-bd"/>
</dbReference>
<dbReference type="Pfam" id="PF22594">
    <property type="entry name" value="GTP-eEF1A_C"/>
    <property type="match status" value="1"/>
</dbReference>
<accession>A0A1R2D1R4</accession>
<name>A0A1R2D1R4_9CILI</name>
<dbReference type="Gene3D" id="2.40.30.10">
    <property type="entry name" value="Translation factors"/>
    <property type="match status" value="2"/>
</dbReference>
<dbReference type="InterPro" id="IPR050100">
    <property type="entry name" value="TRAFAC_GTPase_members"/>
</dbReference>
<feature type="compositionally biased region" description="Basic residues" evidence="3">
    <location>
        <begin position="41"/>
        <end position="52"/>
    </location>
</feature>
<feature type="domain" description="G" evidence="4">
    <location>
        <begin position="69"/>
        <end position="122"/>
    </location>
</feature>
<feature type="compositionally biased region" description="Basic and acidic residues" evidence="3">
    <location>
        <begin position="53"/>
        <end position="63"/>
    </location>
</feature>
<keyword evidence="7" id="KW-1185">Reference proteome</keyword>
<reference evidence="6 7" key="1">
    <citation type="submission" date="2016-11" db="EMBL/GenBank/DDBJ databases">
        <title>The macronuclear genome of Stentor coeruleus: a giant cell with tiny introns.</title>
        <authorList>
            <person name="Slabodnick M."/>
            <person name="Ruby J.G."/>
            <person name="Reiff S.B."/>
            <person name="Swart E.C."/>
            <person name="Gosai S."/>
            <person name="Prabakaran S."/>
            <person name="Witkowska E."/>
            <person name="Larue G.E."/>
            <person name="Fisher S."/>
            <person name="Freeman R.M."/>
            <person name="Gunawardena J."/>
            <person name="Chu W."/>
            <person name="Stover N.A."/>
            <person name="Gregory B.D."/>
            <person name="Nowacki M."/>
            <person name="Derisi J."/>
            <person name="Roy S.W."/>
            <person name="Marshall W.F."/>
            <person name="Sood P."/>
        </authorList>
    </citation>
    <scope>NUCLEOTIDE SEQUENCE [LARGE SCALE GENOMIC DNA]</scope>
    <source>
        <strain evidence="6">WM001</strain>
    </source>
</reference>
<evidence type="ECO:0000259" key="5">
    <source>
        <dbReference type="Pfam" id="PF22594"/>
    </source>
</evidence>
<keyword evidence="2" id="KW-0342">GTP-binding</keyword>
<comment type="caution">
    <text evidence="6">The sequence shown here is derived from an EMBL/GenBank/DDBJ whole genome shotgun (WGS) entry which is preliminary data.</text>
</comment>
<evidence type="ECO:0000313" key="6">
    <source>
        <dbReference type="EMBL" id="OMJ95217.1"/>
    </source>
</evidence>
<evidence type="ECO:0000313" key="7">
    <source>
        <dbReference type="Proteomes" id="UP000187209"/>
    </source>
</evidence>
<dbReference type="PANTHER" id="PTHR23115">
    <property type="entry name" value="TRANSLATION FACTOR"/>
    <property type="match status" value="1"/>
</dbReference>
<evidence type="ECO:0000256" key="2">
    <source>
        <dbReference type="ARBA" id="ARBA00023134"/>
    </source>
</evidence>
<dbReference type="Pfam" id="PF01926">
    <property type="entry name" value="MMR_HSR1"/>
    <property type="match status" value="1"/>
</dbReference>
<gene>
    <name evidence="6" type="ORF">SteCoe_1423</name>
</gene>
<dbReference type="InterPro" id="IPR054696">
    <property type="entry name" value="GTP-eEF1A_C"/>
</dbReference>
<dbReference type="InterPro" id="IPR009000">
    <property type="entry name" value="Transl_B-barrel_sf"/>
</dbReference>
<feature type="compositionally biased region" description="Basic and acidic residues" evidence="3">
    <location>
        <begin position="27"/>
        <end position="40"/>
    </location>
</feature>
<proteinExistence type="predicted"/>
<dbReference type="SUPFAM" id="SSF52540">
    <property type="entry name" value="P-loop containing nucleoside triphosphate hydrolases"/>
    <property type="match status" value="1"/>
</dbReference>
<dbReference type="Proteomes" id="UP000187209">
    <property type="component" value="Unassembled WGS sequence"/>
</dbReference>
<dbReference type="OrthoDB" id="441802at2759"/>
<dbReference type="InterPro" id="IPR027417">
    <property type="entry name" value="P-loop_NTPase"/>
</dbReference>